<keyword evidence="5 12" id="KW-0812">Transmembrane</keyword>
<evidence type="ECO:0000256" key="9">
    <source>
        <dbReference type="ARBA" id="ARBA00023180"/>
    </source>
</evidence>
<evidence type="ECO:0000256" key="7">
    <source>
        <dbReference type="ARBA" id="ARBA00023069"/>
    </source>
</evidence>
<keyword evidence="6 12" id="KW-1133">Transmembrane helix</keyword>
<dbReference type="Proteomes" id="UP000050795">
    <property type="component" value="Unassembled WGS sequence"/>
</dbReference>
<evidence type="ECO:0000256" key="5">
    <source>
        <dbReference type="ARBA" id="ARBA00022692"/>
    </source>
</evidence>
<comment type="subcellular location">
    <subcellularLocation>
        <location evidence="1">Cell projection</location>
        <location evidence="1">Cilium membrane</location>
        <topology evidence="1">Multi-pass membrane protein</topology>
    </subcellularLocation>
</comment>
<comment type="similarity">
    <text evidence="2">Belongs to the TMEM231 family.</text>
</comment>
<dbReference type="WBParaSite" id="TREG1_13260.1">
    <property type="protein sequence ID" value="TREG1_13260.1"/>
    <property type="gene ID" value="TREG1_13260"/>
</dbReference>
<dbReference type="Pfam" id="PF10149">
    <property type="entry name" value="TM231"/>
    <property type="match status" value="1"/>
</dbReference>
<dbReference type="PANTHER" id="PTHR14605">
    <property type="entry name" value="CHST5 PROTEIN"/>
    <property type="match status" value="1"/>
</dbReference>
<dbReference type="GO" id="GO:0060271">
    <property type="term" value="P:cilium assembly"/>
    <property type="evidence" value="ECO:0007669"/>
    <property type="project" value="TreeGrafter"/>
</dbReference>
<proteinExistence type="inferred from homology"/>
<feature type="transmembrane region" description="Helical" evidence="12">
    <location>
        <begin position="249"/>
        <end position="271"/>
    </location>
</feature>
<dbReference type="InterPro" id="IPR019306">
    <property type="entry name" value="TMEM231"/>
</dbReference>
<evidence type="ECO:0000256" key="6">
    <source>
        <dbReference type="ARBA" id="ARBA00022989"/>
    </source>
</evidence>
<evidence type="ECO:0000256" key="8">
    <source>
        <dbReference type="ARBA" id="ARBA00023136"/>
    </source>
</evidence>
<dbReference type="GO" id="GO:0035869">
    <property type="term" value="C:ciliary transition zone"/>
    <property type="evidence" value="ECO:0007669"/>
    <property type="project" value="TreeGrafter"/>
</dbReference>
<evidence type="ECO:0000313" key="13">
    <source>
        <dbReference type="Proteomes" id="UP000050795"/>
    </source>
</evidence>
<evidence type="ECO:0000256" key="3">
    <source>
        <dbReference type="ARBA" id="ARBA00015087"/>
    </source>
</evidence>
<keyword evidence="13" id="KW-1185">Reference proteome</keyword>
<evidence type="ECO:0000313" key="14">
    <source>
        <dbReference type="WBParaSite" id="TREG1_13260.1"/>
    </source>
</evidence>
<evidence type="ECO:0000256" key="1">
    <source>
        <dbReference type="ARBA" id="ARBA00004272"/>
    </source>
</evidence>
<protein>
    <recommendedName>
        <fullName evidence="3">Transmembrane protein 231</fullName>
    </recommendedName>
</protein>
<keyword evidence="7" id="KW-0969">Cilium</keyword>
<accession>A0AA85J0C6</accession>
<evidence type="ECO:0000256" key="10">
    <source>
        <dbReference type="ARBA" id="ARBA00023273"/>
    </source>
</evidence>
<organism evidence="13 14">
    <name type="scientific">Trichobilharzia regenti</name>
    <name type="common">Nasal bird schistosome</name>
    <dbReference type="NCBI Taxonomy" id="157069"/>
    <lineage>
        <taxon>Eukaryota</taxon>
        <taxon>Metazoa</taxon>
        <taxon>Spiralia</taxon>
        <taxon>Lophotrochozoa</taxon>
        <taxon>Platyhelminthes</taxon>
        <taxon>Trematoda</taxon>
        <taxon>Digenea</taxon>
        <taxon>Strigeidida</taxon>
        <taxon>Schistosomatoidea</taxon>
        <taxon>Schistosomatidae</taxon>
        <taxon>Trichobilharzia</taxon>
    </lineage>
</organism>
<keyword evidence="9" id="KW-0325">Glycoprotein</keyword>
<name>A0AA85J0C6_TRIRE</name>
<dbReference type="GO" id="GO:0060170">
    <property type="term" value="C:ciliary membrane"/>
    <property type="evidence" value="ECO:0007669"/>
    <property type="project" value="UniProtKB-SubCell"/>
</dbReference>
<keyword evidence="10" id="KW-0966">Cell projection</keyword>
<dbReference type="AlphaFoldDB" id="A0AA85J0C6"/>
<feature type="transmembrane region" description="Helical" evidence="12">
    <location>
        <begin position="12"/>
        <end position="38"/>
    </location>
</feature>
<keyword evidence="4" id="KW-1003">Cell membrane</keyword>
<evidence type="ECO:0000256" key="12">
    <source>
        <dbReference type="SAM" id="Phobius"/>
    </source>
</evidence>
<keyword evidence="8 12" id="KW-0472">Membrane</keyword>
<dbReference type="GO" id="GO:0032880">
    <property type="term" value="P:regulation of protein localization"/>
    <property type="evidence" value="ECO:0007669"/>
    <property type="project" value="TreeGrafter"/>
</dbReference>
<dbReference type="PANTHER" id="PTHR14605:SF1">
    <property type="entry name" value="TRANSMEMBRANE PROTEIN 231"/>
    <property type="match status" value="1"/>
</dbReference>
<sequence length="300" mass="35107">MRVYKLYELRRYYNTASSLAFGFDTVTVLAITVIPWIISYVTYDFYDGSYTYQERPSLSFTGKVFLYLQKEDDFVFYTNIFNPELFSGLQSKYRLTQTSFYTEKDPMTEEDIAFHSVIKAPLLSTEKVVGFTIILLFDITSWRFHNKRTEVPLIISKSFRSYVTSITYSGDLVWSETCMKSNVITRASYKSKNIPRQITDIYSNLTHGELCMLEDRIYVPTIRSSFSGGFELDSTIRFSSLRISENPGFWYIIKFAWVQYLLVALAFFCFAEKMRAFVYNKQIVRTAVHSTISKSMETYE</sequence>
<evidence type="ECO:0000256" key="4">
    <source>
        <dbReference type="ARBA" id="ARBA00022475"/>
    </source>
</evidence>
<reference evidence="13" key="1">
    <citation type="submission" date="2022-06" db="EMBL/GenBank/DDBJ databases">
        <authorList>
            <person name="Berger JAMES D."/>
            <person name="Berger JAMES D."/>
        </authorList>
    </citation>
    <scope>NUCLEOTIDE SEQUENCE [LARGE SCALE GENOMIC DNA]</scope>
</reference>
<evidence type="ECO:0000256" key="2">
    <source>
        <dbReference type="ARBA" id="ARBA00009082"/>
    </source>
</evidence>
<comment type="function">
    <text evidence="11">Transmembrane component of the tectonic-like complex, a complex localized at the transition zone of primary cilia and acting as a barrier that prevents diffusion of transmembrane proteins between the cilia and plasma membranes. Required for ciliogenesis and sonic hedgehog/SHH signaling.</text>
</comment>
<reference evidence="14" key="2">
    <citation type="submission" date="2023-11" db="UniProtKB">
        <authorList>
            <consortium name="WormBaseParasite"/>
        </authorList>
    </citation>
    <scope>IDENTIFICATION</scope>
</reference>
<evidence type="ECO:0000256" key="11">
    <source>
        <dbReference type="ARBA" id="ARBA00024803"/>
    </source>
</evidence>